<dbReference type="InterPro" id="IPR010730">
    <property type="entry name" value="HET"/>
</dbReference>
<dbReference type="Proteomes" id="UP000800200">
    <property type="component" value="Unassembled WGS sequence"/>
</dbReference>
<protein>
    <submittedName>
        <fullName evidence="2">HET-domain-containing protein</fullName>
    </submittedName>
</protein>
<evidence type="ECO:0000313" key="3">
    <source>
        <dbReference type="Proteomes" id="UP000800200"/>
    </source>
</evidence>
<sequence>MEYYPLDHDADEIRLLELIPSNGDADGFVECVLAHYPLHGLIRTDKCISKTYGSYPEENHDPSSSRYDWGDYCALSYVWGSSAPKDLRTIFVNGEPTEVTANLEAALRHLRDSLEAASGLMFWIDALCINQSSLEERSREVKRMKRIYETAKSIVVYLGCELENFDTLQNLMNQLGRASQTGKSTLEFINPWHRGLDAFQKAARSIYDLLSRPYWQRLWIIQELAMGDDNTRVLCGDTRLRWGAIWRIAGALAEGFASTRRELEAELSKDQVDELSETVWRIG</sequence>
<dbReference type="AlphaFoldDB" id="A0A6A6EGK5"/>
<dbReference type="PANTHER" id="PTHR24148">
    <property type="entry name" value="ANKYRIN REPEAT DOMAIN-CONTAINING PROTEIN 39 HOMOLOG-RELATED"/>
    <property type="match status" value="1"/>
</dbReference>
<keyword evidence="3" id="KW-1185">Reference proteome</keyword>
<reference evidence="2" key="1">
    <citation type="journal article" date="2020" name="Stud. Mycol.">
        <title>101 Dothideomycetes genomes: a test case for predicting lifestyles and emergence of pathogens.</title>
        <authorList>
            <person name="Haridas S."/>
            <person name="Albert R."/>
            <person name="Binder M."/>
            <person name="Bloem J."/>
            <person name="Labutti K."/>
            <person name="Salamov A."/>
            <person name="Andreopoulos B."/>
            <person name="Baker S."/>
            <person name="Barry K."/>
            <person name="Bills G."/>
            <person name="Bluhm B."/>
            <person name="Cannon C."/>
            <person name="Castanera R."/>
            <person name="Culley D."/>
            <person name="Daum C."/>
            <person name="Ezra D."/>
            <person name="Gonzalez J."/>
            <person name="Henrissat B."/>
            <person name="Kuo A."/>
            <person name="Liang C."/>
            <person name="Lipzen A."/>
            <person name="Lutzoni F."/>
            <person name="Magnuson J."/>
            <person name="Mondo S."/>
            <person name="Nolan M."/>
            <person name="Ohm R."/>
            <person name="Pangilinan J."/>
            <person name="Park H.-J."/>
            <person name="Ramirez L."/>
            <person name="Alfaro M."/>
            <person name="Sun H."/>
            <person name="Tritt A."/>
            <person name="Yoshinaga Y."/>
            <person name="Zwiers L.-H."/>
            <person name="Turgeon B."/>
            <person name="Goodwin S."/>
            <person name="Spatafora J."/>
            <person name="Crous P."/>
            <person name="Grigoriev I."/>
        </authorList>
    </citation>
    <scope>NUCLEOTIDE SEQUENCE</scope>
    <source>
        <strain evidence="2">CBS 207.26</strain>
    </source>
</reference>
<dbReference type="PANTHER" id="PTHR24148:SF73">
    <property type="entry name" value="HET DOMAIN PROTEIN (AFU_ORTHOLOGUE AFUA_8G01020)"/>
    <property type="match status" value="1"/>
</dbReference>
<evidence type="ECO:0000259" key="1">
    <source>
        <dbReference type="Pfam" id="PF06985"/>
    </source>
</evidence>
<dbReference type="Pfam" id="PF06985">
    <property type="entry name" value="HET"/>
    <property type="match status" value="1"/>
</dbReference>
<name>A0A6A6EGK5_9PEZI</name>
<organism evidence="2 3">
    <name type="scientific">Zopfia rhizophila CBS 207.26</name>
    <dbReference type="NCBI Taxonomy" id="1314779"/>
    <lineage>
        <taxon>Eukaryota</taxon>
        <taxon>Fungi</taxon>
        <taxon>Dikarya</taxon>
        <taxon>Ascomycota</taxon>
        <taxon>Pezizomycotina</taxon>
        <taxon>Dothideomycetes</taxon>
        <taxon>Dothideomycetes incertae sedis</taxon>
        <taxon>Zopfiaceae</taxon>
        <taxon>Zopfia</taxon>
    </lineage>
</organism>
<dbReference type="OrthoDB" id="4850726at2759"/>
<feature type="domain" description="Heterokaryon incompatibility" evidence="1">
    <location>
        <begin position="72"/>
        <end position="223"/>
    </location>
</feature>
<dbReference type="InterPro" id="IPR052895">
    <property type="entry name" value="HetReg/Transcr_Mod"/>
</dbReference>
<proteinExistence type="predicted"/>
<dbReference type="EMBL" id="ML994617">
    <property type="protein sequence ID" value="KAF2191187.1"/>
    <property type="molecule type" value="Genomic_DNA"/>
</dbReference>
<gene>
    <name evidence="2" type="ORF">K469DRAFT_366272</name>
</gene>
<evidence type="ECO:0000313" key="2">
    <source>
        <dbReference type="EMBL" id="KAF2191187.1"/>
    </source>
</evidence>
<accession>A0A6A6EGK5</accession>